<keyword evidence="2" id="KW-0238">DNA-binding</keyword>
<reference evidence="5 6" key="1">
    <citation type="submission" date="2020-02" db="EMBL/GenBank/DDBJ databases">
        <authorList>
            <person name="Kim Y.B."/>
            <person name="Roh S.W."/>
        </authorList>
    </citation>
    <scope>NUCLEOTIDE SEQUENCE [LARGE SCALE GENOMIC DNA]</scope>
    <source>
        <strain evidence="5 6">DSM 103574</strain>
    </source>
</reference>
<evidence type="ECO:0000256" key="1">
    <source>
        <dbReference type="ARBA" id="ARBA00023015"/>
    </source>
</evidence>
<dbReference type="PRINTS" id="PR00598">
    <property type="entry name" value="HTHMARR"/>
</dbReference>
<dbReference type="Proteomes" id="UP000466848">
    <property type="component" value="Chromosome"/>
</dbReference>
<evidence type="ECO:0000259" key="4">
    <source>
        <dbReference type="PROSITE" id="PS50995"/>
    </source>
</evidence>
<dbReference type="GO" id="GO:0003700">
    <property type="term" value="F:DNA-binding transcription factor activity"/>
    <property type="evidence" value="ECO:0007669"/>
    <property type="project" value="InterPro"/>
</dbReference>
<keyword evidence="1" id="KW-0805">Transcription regulation</keyword>
<dbReference type="InterPro" id="IPR023187">
    <property type="entry name" value="Tscrpt_reg_MarR-type_CS"/>
</dbReference>
<dbReference type="Pfam" id="PF01047">
    <property type="entry name" value="MarR"/>
    <property type="match status" value="1"/>
</dbReference>
<protein>
    <submittedName>
        <fullName evidence="5">MarR family transcriptional regulator</fullName>
    </submittedName>
</protein>
<dbReference type="SMART" id="SM00347">
    <property type="entry name" value="HTH_MARR"/>
    <property type="match status" value="1"/>
</dbReference>
<evidence type="ECO:0000313" key="6">
    <source>
        <dbReference type="Proteomes" id="UP000466848"/>
    </source>
</evidence>
<dbReference type="PANTHER" id="PTHR42756">
    <property type="entry name" value="TRANSCRIPTIONAL REGULATOR, MARR"/>
    <property type="match status" value="1"/>
</dbReference>
<evidence type="ECO:0000256" key="2">
    <source>
        <dbReference type="ARBA" id="ARBA00023125"/>
    </source>
</evidence>
<dbReference type="SUPFAM" id="SSF46785">
    <property type="entry name" value="Winged helix' DNA-binding domain"/>
    <property type="match status" value="1"/>
</dbReference>
<accession>A0A858C0E3</accession>
<sequence>MNMTYHNLMFENQTLFSKMVFSYLMPHALSIGQPKVLEYLSEHDGCMQKDIAQCCMIEPASVTSLLTKMEKDGLVIRKELHNNRRNLYVYLTDLGREKAKYVNEVFSQVESHALDGLSEEEKRFLLELLAKINGNMKDKNI</sequence>
<dbReference type="InterPro" id="IPR036388">
    <property type="entry name" value="WH-like_DNA-bd_sf"/>
</dbReference>
<dbReference type="Gene3D" id="1.10.10.10">
    <property type="entry name" value="Winged helix-like DNA-binding domain superfamily/Winged helix DNA-binding domain"/>
    <property type="match status" value="1"/>
</dbReference>
<dbReference type="AlphaFoldDB" id="A0A858C0E3"/>
<dbReference type="EMBL" id="CP048649">
    <property type="protein sequence ID" value="QIB70690.1"/>
    <property type="molecule type" value="Genomic_DNA"/>
</dbReference>
<organism evidence="5 6">
    <name type="scientific">Aminipila butyrica</name>
    <dbReference type="NCBI Taxonomy" id="433296"/>
    <lineage>
        <taxon>Bacteria</taxon>
        <taxon>Bacillati</taxon>
        <taxon>Bacillota</taxon>
        <taxon>Clostridia</taxon>
        <taxon>Peptostreptococcales</taxon>
        <taxon>Anaerovoracaceae</taxon>
        <taxon>Aminipila</taxon>
    </lineage>
</organism>
<dbReference type="InterPro" id="IPR000835">
    <property type="entry name" value="HTH_MarR-typ"/>
</dbReference>
<dbReference type="GO" id="GO:0003677">
    <property type="term" value="F:DNA binding"/>
    <property type="evidence" value="ECO:0007669"/>
    <property type="project" value="UniProtKB-KW"/>
</dbReference>
<feature type="domain" description="HTH marR-type" evidence="4">
    <location>
        <begin position="1"/>
        <end position="134"/>
    </location>
</feature>
<proteinExistence type="predicted"/>
<name>A0A858C0E3_9FIRM</name>
<dbReference type="PANTHER" id="PTHR42756:SF1">
    <property type="entry name" value="TRANSCRIPTIONAL REPRESSOR OF EMRAB OPERON"/>
    <property type="match status" value="1"/>
</dbReference>
<gene>
    <name evidence="5" type="ORF">Ami103574_05065</name>
</gene>
<dbReference type="PROSITE" id="PS50995">
    <property type="entry name" value="HTH_MARR_2"/>
    <property type="match status" value="1"/>
</dbReference>
<dbReference type="InterPro" id="IPR036390">
    <property type="entry name" value="WH_DNA-bd_sf"/>
</dbReference>
<evidence type="ECO:0000256" key="3">
    <source>
        <dbReference type="ARBA" id="ARBA00023163"/>
    </source>
</evidence>
<dbReference type="KEGG" id="abut:Ami103574_05065"/>
<evidence type="ECO:0000313" key="5">
    <source>
        <dbReference type="EMBL" id="QIB70690.1"/>
    </source>
</evidence>
<keyword evidence="3" id="KW-0804">Transcription</keyword>
<keyword evidence="6" id="KW-1185">Reference proteome</keyword>
<dbReference type="PROSITE" id="PS01117">
    <property type="entry name" value="HTH_MARR_1"/>
    <property type="match status" value="1"/>
</dbReference>